<evidence type="ECO:0000313" key="3">
    <source>
        <dbReference type="Proteomes" id="UP000262621"/>
    </source>
</evidence>
<organism evidence="2 3">
    <name type="scientific">Micromonospora craniellae</name>
    <dbReference type="NCBI Taxonomy" id="2294034"/>
    <lineage>
        <taxon>Bacteria</taxon>
        <taxon>Bacillati</taxon>
        <taxon>Actinomycetota</taxon>
        <taxon>Actinomycetes</taxon>
        <taxon>Micromonosporales</taxon>
        <taxon>Micromonosporaceae</taxon>
        <taxon>Micromonospora</taxon>
    </lineage>
</organism>
<feature type="compositionally biased region" description="Basic and acidic residues" evidence="1">
    <location>
        <begin position="63"/>
        <end position="74"/>
    </location>
</feature>
<sequence>MTVVAYGARQAVDVVPVPVDLSTVRFDPDRQISIITEDGVSVPALKHSTGTTSTNTAVQDNKGGSDKDSDQTED</sequence>
<dbReference type="EMBL" id="QVFU01000001">
    <property type="protein sequence ID" value="RFS48296.1"/>
    <property type="molecule type" value="Genomic_DNA"/>
</dbReference>
<dbReference type="OrthoDB" id="3400302at2"/>
<reference evidence="2 3" key="1">
    <citation type="submission" date="2018-08" db="EMBL/GenBank/DDBJ databases">
        <title>Verrucosispora craniellae sp. nov., isolated from a marine sponge in the South China Sea.</title>
        <authorList>
            <person name="Li L."/>
            <person name="Lin H.W."/>
        </authorList>
    </citation>
    <scope>NUCLEOTIDE SEQUENCE [LARGE SCALE GENOMIC DNA]</scope>
    <source>
        <strain evidence="2 3">LHW63014</strain>
    </source>
</reference>
<comment type="caution">
    <text evidence="2">The sequence shown here is derived from an EMBL/GenBank/DDBJ whole genome shotgun (WGS) entry which is preliminary data.</text>
</comment>
<name>A0A372G6A0_9ACTN</name>
<dbReference type="NCBIfam" id="TIGR04186">
    <property type="entry name" value="GRASP_targ"/>
    <property type="match status" value="1"/>
</dbReference>
<accession>A0A372G6A0</accession>
<feature type="region of interest" description="Disordered" evidence="1">
    <location>
        <begin position="44"/>
        <end position="74"/>
    </location>
</feature>
<keyword evidence="3" id="KW-1185">Reference proteome</keyword>
<dbReference type="Pfam" id="PF14408">
    <property type="entry name" value="Actino_peptide"/>
    <property type="match status" value="1"/>
</dbReference>
<dbReference type="RefSeq" id="WP_117226226.1">
    <property type="nucleotide sequence ID" value="NZ_CP061725.1"/>
</dbReference>
<gene>
    <name evidence="2" type="primary">tgmA</name>
    <name evidence="2" type="ORF">D0Q02_02095</name>
</gene>
<evidence type="ECO:0000256" key="1">
    <source>
        <dbReference type="SAM" id="MobiDB-lite"/>
    </source>
</evidence>
<dbReference type="InterPro" id="IPR025843">
    <property type="entry name" value="Actino_peptide"/>
</dbReference>
<dbReference type="InterPro" id="IPR026496">
    <property type="entry name" value="GRASP_targ"/>
</dbReference>
<dbReference type="Proteomes" id="UP000262621">
    <property type="component" value="Unassembled WGS sequence"/>
</dbReference>
<feature type="compositionally biased region" description="Polar residues" evidence="1">
    <location>
        <begin position="48"/>
        <end position="59"/>
    </location>
</feature>
<proteinExistence type="predicted"/>
<evidence type="ECO:0000313" key="2">
    <source>
        <dbReference type="EMBL" id="RFS48296.1"/>
    </source>
</evidence>
<dbReference type="AlphaFoldDB" id="A0A372G6A0"/>
<protein>
    <submittedName>
        <fullName evidence="2">Putative ATP-grasp-modified RiPP</fullName>
    </submittedName>
</protein>